<evidence type="ECO:0000256" key="3">
    <source>
        <dbReference type="ARBA" id="ARBA00022722"/>
    </source>
</evidence>
<keyword evidence="3" id="KW-0540">Nuclease</keyword>
<dbReference type="Proteomes" id="UP000286075">
    <property type="component" value="Unassembled WGS sequence"/>
</dbReference>
<dbReference type="PANTHER" id="PTHR34139:SF1">
    <property type="entry name" value="RNASE MJ1380-RELATED"/>
    <property type="match status" value="1"/>
</dbReference>
<dbReference type="GO" id="GO:0000166">
    <property type="term" value="F:nucleotide binding"/>
    <property type="evidence" value="ECO:0007669"/>
    <property type="project" value="UniProtKB-KW"/>
</dbReference>
<sequence length="138" mass="16035">MRYTSEMSVLERLEFLTMKAEQAVERTSGITEYRQFLTSPDAMDVFDATVLRVQVVGEMLKQVDDKTERKLLRPNYPEIPWKSVFGLRNFISHEYALVDPQEIFAVVKQDLPQLILVLHRIIDDLRSGRYNAVFTVAP</sequence>
<evidence type="ECO:0000313" key="6">
    <source>
        <dbReference type="EMBL" id="RGX77477.1"/>
    </source>
</evidence>
<accession>A0A413H1Z4</accession>
<protein>
    <submittedName>
        <fullName evidence="6">DUF86 domain-containing protein</fullName>
    </submittedName>
</protein>
<evidence type="ECO:0000256" key="5">
    <source>
        <dbReference type="ARBA" id="ARBA00022801"/>
    </source>
</evidence>
<keyword evidence="5" id="KW-0378">Hydrolase</keyword>
<dbReference type="InterPro" id="IPR051813">
    <property type="entry name" value="HepT_RNase_toxin"/>
</dbReference>
<gene>
    <name evidence="6" type="ORF">DXA68_15320</name>
</gene>
<keyword evidence="2" id="KW-1277">Toxin-antitoxin system</keyword>
<dbReference type="RefSeq" id="WP_044532868.1">
    <property type="nucleotide sequence ID" value="NZ_CABMFG010000026.1"/>
</dbReference>
<dbReference type="EMBL" id="QSCF01000026">
    <property type="protein sequence ID" value="RGX77477.1"/>
    <property type="molecule type" value="Genomic_DNA"/>
</dbReference>
<dbReference type="InterPro" id="IPR008201">
    <property type="entry name" value="HepT-like"/>
</dbReference>
<dbReference type="GO" id="GO:0016787">
    <property type="term" value="F:hydrolase activity"/>
    <property type="evidence" value="ECO:0007669"/>
    <property type="project" value="UniProtKB-KW"/>
</dbReference>
<dbReference type="Pfam" id="PF01934">
    <property type="entry name" value="HepT-like"/>
    <property type="match status" value="1"/>
</dbReference>
<dbReference type="AlphaFoldDB" id="A0A413H1Z4"/>
<dbReference type="GO" id="GO:0004540">
    <property type="term" value="F:RNA nuclease activity"/>
    <property type="evidence" value="ECO:0007669"/>
    <property type="project" value="InterPro"/>
</dbReference>
<organism evidence="6 7">
    <name type="scientific">Bacteroides stercorirosoris</name>
    <dbReference type="NCBI Taxonomy" id="871324"/>
    <lineage>
        <taxon>Bacteria</taxon>
        <taxon>Pseudomonadati</taxon>
        <taxon>Bacteroidota</taxon>
        <taxon>Bacteroidia</taxon>
        <taxon>Bacteroidales</taxon>
        <taxon>Bacteroidaceae</taxon>
        <taxon>Bacteroides</taxon>
    </lineage>
</organism>
<keyword evidence="4" id="KW-0547">Nucleotide-binding</keyword>
<keyword evidence="1" id="KW-0597">Phosphoprotein</keyword>
<name>A0A413H1Z4_9BACE</name>
<evidence type="ECO:0000256" key="4">
    <source>
        <dbReference type="ARBA" id="ARBA00022741"/>
    </source>
</evidence>
<evidence type="ECO:0000256" key="2">
    <source>
        <dbReference type="ARBA" id="ARBA00022649"/>
    </source>
</evidence>
<dbReference type="OrthoDB" id="9810538at2"/>
<comment type="caution">
    <text evidence="6">The sequence shown here is derived from an EMBL/GenBank/DDBJ whole genome shotgun (WGS) entry which is preliminary data.</text>
</comment>
<reference evidence="6 7" key="1">
    <citation type="submission" date="2018-08" db="EMBL/GenBank/DDBJ databases">
        <title>A genome reference for cultivated species of the human gut microbiota.</title>
        <authorList>
            <person name="Zou Y."/>
            <person name="Xue W."/>
            <person name="Luo G."/>
        </authorList>
    </citation>
    <scope>NUCLEOTIDE SEQUENCE [LARGE SCALE GENOMIC DNA]</scope>
    <source>
        <strain evidence="6 7">OF03-9BH</strain>
    </source>
</reference>
<dbReference type="GO" id="GO:0110001">
    <property type="term" value="C:toxin-antitoxin complex"/>
    <property type="evidence" value="ECO:0007669"/>
    <property type="project" value="InterPro"/>
</dbReference>
<evidence type="ECO:0000256" key="1">
    <source>
        <dbReference type="ARBA" id="ARBA00022553"/>
    </source>
</evidence>
<dbReference type="PANTHER" id="PTHR34139">
    <property type="entry name" value="UPF0331 PROTEIN MJ0127"/>
    <property type="match status" value="1"/>
</dbReference>
<evidence type="ECO:0000313" key="7">
    <source>
        <dbReference type="Proteomes" id="UP000286075"/>
    </source>
</evidence>
<proteinExistence type="predicted"/>